<proteinExistence type="predicted"/>
<evidence type="ECO:0000256" key="1">
    <source>
        <dbReference type="SAM" id="MobiDB-lite"/>
    </source>
</evidence>
<feature type="region of interest" description="Disordered" evidence="1">
    <location>
        <begin position="35"/>
        <end position="75"/>
    </location>
</feature>
<protein>
    <submittedName>
        <fullName evidence="2">Uncharacterized protein</fullName>
    </submittedName>
</protein>
<gene>
    <name evidence="2" type="ORF">GALL_352760</name>
</gene>
<accession>A0A1J5QI53</accession>
<evidence type="ECO:0000313" key="2">
    <source>
        <dbReference type="EMBL" id="OIQ82922.1"/>
    </source>
</evidence>
<dbReference type="AlphaFoldDB" id="A0A1J5QI53"/>
<organism evidence="2">
    <name type="scientific">mine drainage metagenome</name>
    <dbReference type="NCBI Taxonomy" id="410659"/>
    <lineage>
        <taxon>unclassified sequences</taxon>
        <taxon>metagenomes</taxon>
        <taxon>ecological metagenomes</taxon>
    </lineage>
</organism>
<sequence>MHATVLCRKGIPVKSSSAILCACSFLLVACGPDRAPTPPKLSETQRQALDKATTVNDAVQQQAEQQRQDVDQQSR</sequence>
<dbReference type="EMBL" id="MLJW01000753">
    <property type="protein sequence ID" value="OIQ82922.1"/>
    <property type="molecule type" value="Genomic_DNA"/>
</dbReference>
<name>A0A1J5QI53_9ZZZZ</name>
<comment type="caution">
    <text evidence="2">The sequence shown here is derived from an EMBL/GenBank/DDBJ whole genome shotgun (WGS) entry which is preliminary data.</text>
</comment>
<reference evidence="2" key="1">
    <citation type="submission" date="2016-10" db="EMBL/GenBank/DDBJ databases">
        <title>Sequence of Gallionella enrichment culture.</title>
        <authorList>
            <person name="Poehlein A."/>
            <person name="Muehling M."/>
            <person name="Daniel R."/>
        </authorList>
    </citation>
    <scope>NUCLEOTIDE SEQUENCE</scope>
</reference>
<feature type="compositionally biased region" description="Basic and acidic residues" evidence="1">
    <location>
        <begin position="66"/>
        <end position="75"/>
    </location>
</feature>